<evidence type="ECO:0000256" key="1">
    <source>
        <dbReference type="SAM" id="Phobius"/>
    </source>
</evidence>
<dbReference type="AlphaFoldDB" id="A0A4C1XS98"/>
<keyword evidence="1" id="KW-1133">Transmembrane helix</keyword>
<keyword evidence="1" id="KW-0472">Membrane</keyword>
<proteinExistence type="predicted"/>
<protein>
    <submittedName>
        <fullName evidence="2">Uncharacterized protein</fullName>
    </submittedName>
</protein>
<feature type="transmembrane region" description="Helical" evidence="1">
    <location>
        <begin position="71"/>
        <end position="89"/>
    </location>
</feature>
<keyword evidence="1" id="KW-0812">Transmembrane</keyword>
<accession>A0A4C1XS98</accession>
<name>A0A4C1XS98_EUMVA</name>
<organism evidence="2 3">
    <name type="scientific">Eumeta variegata</name>
    <name type="common">Bagworm moth</name>
    <name type="synonym">Eumeta japonica</name>
    <dbReference type="NCBI Taxonomy" id="151549"/>
    <lineage>
        <taxon>Eukaryota</taxon>
        <taxon>Metazoa</taxon>
        <taxon>Ecdysozoa</taxon>
        <taxon>Arthropoda</taxon>
        <taxon>Hexapoda</taxon>
        <taxon>Insecta</taxon>
        <taxon>Pterygota</taxon>
        <taxon>Neoptera</taxon>
        <taxon>Endopterygota</taxon>
        <taxon>Lepidoptera</taxon>
        <taxon>Glossata</taxon>
        <taxon>Ditrysia</taxon>
        <taxon>Tineoidea</taxon>
        <taxon>Psychidae</taxon>
        <taxon>Oiketicinae</taxon>
        <taxon>Eumeta</taxon>
    </lineage>
</organism>
<dbReference type="EMBL" id="BGZK01000966">
    <property type="protein sequence ID" value="GBP66761.1"/>
    <property type="molecule type" value="Genomic_DNA"/>
</dbReference>
<dbReference type="OrthoDB" id="7383366at2759"/>
<dbReference type="Proteomes" id="UP000299102">
    <property type="component" value="Unassembled WGS sequence"/>
</dbReference>
<comment type="caution">
    <text evidence="2">The sequence shown here is derived from an EMBL/GenBank/DDBJ whole genome shotgun (WGS) entry which is preliminary data.</text>
</comment>
<feature type="transmembrane region" description="Helical" evidence="1">
    <location>
        <begin position="35"/>
        <end position="59"/>
    </location>
</feature>
<gene>
    <name evidence="2" type="ORF">EVAR_28629_1</name>
</gene>
<reference evidence="2 3" key="1">
    <citation type="journal article" date="2019" name="Commun. Biol.">
        <title>The bagworm genome reveals a unique fibroin gene that provides high tensile strength.</title>
        <authorList>
            <person name="Kono N."/>
            <person name="Nakamura H."/>
            <person name="Ohtoshi R."/>
            <person name="Tomita M."/>
            <person name="Numata K."/>
            <person name="Arakawa K."/>
        </authorList>
    </citation>
    <scope>NUCLEOTIDE SEQUENCE [LARGE SCALE GENOMIC DNA]</scope>
</reference>
<evidence type="ECO:0000313" key="3">
    <source>
        <dbReference type="Proteomes" id="UP000299102"/>
    </source>
</evidence>
<evidence type="ECO:0000313" key="2">
    <source>
        <dbReference type="EMBL" id="GBP66761.1"/>
    </source>
</evidence>
<keyword evidence="3" id="KW-1185">Reference proteome</keyword>
<sequence length="238" mass="27222">MLPRIDLGAHLEEIAPALKTKQFCNKLAGICRPLYLALLFVATVIVCMSSVKIAISACRSQNKLSQETMKYYVHGCAFILVILMFSMLAQKLDDETNLKVSGSEIMIKYELVNELSAFVKMNGPPHASSSALTRRRWALRSRSDNGRWRAPYTIGSARRLFRFKLVAHMEDALLEKWYLYDERHKTDVKIFKIALRRGIHTYLFGSATLSLASFTWVRQYVCVPGRATSELKNYRFAK</sequence>